<organism evidence="1 2">
    <name type="scientific">Cetobacterium ceti</name>
    <dbReference type="NCBI Taxonomy" id="180163"/>
    <lineage>
        <taxon>Bacteria</taxon>
        <taxon>Fusobacteriati</taxon>
        <taxon>Fusobacteriota</taxon>
        <taxon>Fusobacteriia</taxon>
        <taxon>Fusobacteriales</taxon>
        <taxon>Fusobacteriaceae</taxon>
        <taxon>Cetobacterium</taxon>
    </lineage>
</organism>
<evidence type="ECO:0000313" key="1">
    <source>
        <dbReference type="EMBL" id="SJZ57152.1"/>
    </source>
</evidence>
<protein>
    <submittedName>
        <fullName evidence="1">Uncharacterized protein</fullName>
    </submittedName>
</protein>
<dbReference type="RefSeq" id="WP_078693451.1">
    <property type="nucleotide sequence ID" value="NZ_FUWX01000007.1"/>
</dbReference>
<evidence type="ECO:0000313" key="2">
    <source>
        <dbReference type="Proteomes" id="UP000191153"/>
    </source>
</evidence>
<name>A0A1T4LQY4_9FUSO</name>
<proteinExistence type="predicted"/>
<dbReference type="Proteomes" id="UP000191153">
    <property type="component" value="Unassembled WGS sequence"/>
</dbReference>
<accession>A0A1T4LQY4</accession>
<sequence length="67" mass="7610">MDILNNIFHKKHLDKPIENLIYFKSKEVLIENIGNEVIKSDIDGEKGPEGSLEIKCLFEGIEILGIN</sequence>
<dbReference type="EMBL" id="FUWX01000007">
    <property type="protein sequence ID" value="SJZ57152.1"/>
    <property type="molecule type" value="Genomic_DNA"/>
</dbReference>
<dbReference type="STRING" id="180163.SAMN02745174_00932"/>
<keyword evidence="2" id="KW-1185">Reference proteome</keyword>
<dbReference type="AlphaFoldDB" id="A0A1T4LQY4"/>
<gene>
    <name evidence="1" type="ORF">SAMN02745174_00932</name>
</gene>
<reference evidence="1 2" key="1">
    <citation type="submission" date="2017-02" db="EMBL/GenBank/DDBJ databases">
        <authorList>
            <person name="Peterson S.W."/>
        </authorList>
    </citation>
    <scope>NUCLEOTIDE SEQUENCE [LARGE SCALE GENOMIC DNA]</scope>
    <source>
        <strain evidence="1 2">ATCC 700028</strain>
    </source>
</reference>